<dbReference type="BioCyc" id="HAUR316274:GHYA-1369-MONOMER"/>
<sequence length="166" mass="17832">MTQPNSLHQIMTALGGSLSSDKGDSTDYIVPLPTFDHTSVVQTLFTQLAHVTPGVLGSVLMNSAGDVLASTLPDHLNVMQVTAISGPWLRIADKVAQSVGLGHTEESLIRTAEGFCSIRPIHSHIVITVLRSQSNLGFFWLNMADMEQLLISVLAGIPLDHDGSQY</sequence>
<organism evidence="2 3">
    <name type="scientific">Herpetosiphon aurantiacus (strain ATCC 23779 / DSM 785 / 114-95)</name>
    <dbReference type="NCBI Taxonomy" id="316274"/>
    <lineage>
        <taxon>Bacteria</taxon>
        <taxon>Bacillati</taxon>
        <taxon>Chloroflexota</taxon>
        <taxon>Chloroflexia</taxon>
        <taxon>Herpetosiphonales</taxon>
        <taxon>Herpetosiphonaceae</taxon>
        <taxon>Herpetosiphon</taxon>
    </lineage>
</organism>
<reference evidence="2 3" key="1">
    <citation type="journal article" date="2011" name="Stand. Genomic Sci.">
        <title>Complete genome sequence of the filamentous gliding predatory bacterium Herpetosiphon aurantiacus type strain (114-95(T)).</title>
        <authorList>
            <person name="Kiss H."/>
            <person name="Nett M."/>
            <person name="Domin N."/>
            <person name="Martin K."/>
            <person name="Maresca J.A."/>
            <person name="Copeland A."/>
            <person name="Lapidus A."/>
            <person name="Lucas S."/>
            <person name="Berry K.W."/>
            <person name="Glavina Del Rio T."/>
            <person name="Dalin E."/>
            <person name="Tice H."/>
            <person name="Pitluck S."/>
            <person name="Richardson P."/>
            <person name="Bruce D."/>
            <person name="Goodwin L."/>
            <person name="Han C."/>
            <person name="Detter J.C."/>
            <person name="Schmutz J."/>
            <person name="Brettin T."/>
            <person name="Land M."/>
            <person name="Hauser L."/>
            <person name="Kyrpides N.C."/>
            <person name="Ivanova N."/>
            <person name="Goker M."/>
            <person name="Woyke T."/>
            <person name="Klenk H.P."/>
            <person name="Bryant D.A."/>
        </authorList>
    </citation>
    <scope>NUCLEOTIDE SEQUENCE [LARGE SCALE GENOMIC DNA]</scope>
    <source>
        <strain evidence="3">ATCC 23779 / DSM 785 / 114-95</strain>
    </source>
</reference>
<evidence type="ECO:0000313" key="2">
    <source>
        <dbReference type="EMBL" id="ABX03993.1"/>
    </source>
</evidence>
<gene>
    <name evidence="2" type="ordered locus">Haur_1348</name>
</gene>
<evidence type="ECO:0000313" key="3">
    <source>
        <dbReference type="Proteomes" id="UP000000787"/>
    </source>
</evidence>
<dbReference type="InterPro" id="IPR004942">
    <property type="entry name" value="Roadblock/LAMTOR2_dom"/>
</dbReference>
<dbReference type="KEGG" id="hau:Haur_1348"/>
<dbReference type="SUPFAM" id="SSF103196">
    <property type="entry name" value="Roadblock/LC7 domain"/>
    <property type="match status" value="1"/>
</dbReference>
<dbReference type="SMART" id="SM00960">
    <property type="entry name" value="Robl_LC7"/>
    <property type="match status" value="1"/>
</dbReference>
<dbReference type="HOGENOM" id="CLU_1600445_0_0_0"/>
<evidence type="ECO:0000259" key="1">
    <source>
        <dbReference type="SMART" id="SM00960"/>
    </source>
</evidence>
<dbReference type="AlphaFoldDB" id="A9B2E8"/>
<protein>
    <submittedName>
        <fullName evidence="2">Roadblock/LC7 family protein</fullName>
    </submittedName>
</protein>
<dbReference type="STRING" id="316274.Haur_1348"/>
<dbReference type="Proteomes" id="UP000000787">
    <property type="component" value="Chromosome"/>
</dbReference>
<accession>A9B2E8</accession>
<feature type="domain" description="Roadblock/LAMTOR2" evidence="1">
    <location>
        <begin position="41"/>
        <end position="130"/>
    </location>
</feature>
<dbReference type="eggNOG" id="COG2018">
    <property type="taxonomic scope" value="Bacteria"/>
</dbReference>
<dbReference type="Pfam" id="PF03259">
    <property type="entry name" value="Robl_LC7"/>
    <property type="match status" value="1"/>
</dbReference>
<proteinExistence type="predicted"/>
<dbReference type="Gene3D" id="3.30.450.30">
    <property type="entry name" value="Dynein light chain 2a, cytoplasmic"/>
    <property type="match status" value="1"/>
</dbReference>
<name>A9B2E8_HERA2</name>
<keyword evidence="3" id="KW-1185">Reference proteome</keyword>
<dbReference type="EMBL" id="CP000875">
    <property type="protein sequence ID" value="ABX03993.1"/>
    <property type="molecule type" value="Genomic_DNA"/>
</dbReference>
<dbReference type="InParanoid" id="A9B2E8"/>